<dbReference type="PANTHER" id="PTHR10829:SF15">
    <property type="entry name" value="SRC SUBSTRATE CORTACTIN"/>
    <property type="match status" value="1"/>
</dbReference>
<dbReference type="InterPro" id="IPR003134">
    <property type="entry name" value="Hs1_Cortactin"/>
</dbReference>
<keyword evidence="18" id="KW-0256">Endoplasmic reticulum</keyword>
<keyword evidence="15" id="KW-0597">Phosphoprotein</keyword>
<dbReference type="PRINTS" id="PR00452">
    <property type="entry name" value="SH3DOMAIN"/>
</dbReference>
<evidence type="ECO:0000256" key="17">
    <source>
        <dbReference type="ARBA" id="ARBA00022737"/>
    </source>
</evidence>
<dbReference type="GO" id="GO:0030833">
    <property type="term" value="P:regulation of actin filament polymerization"/>
    <property type="evidence" value="ECO:0007669"/>
    <property type="project" value="TreeGrafter"/>
</dbReference>
<evidence type="ECO:0000256" key="22">
    <source>
        <dbReference type="ARBA" id="ARBA00023136"/>
    </source>
</evidence>
<dbReference type="GO" id="GO:0016477">
    <property type="term" value="P:cell migration"/>
    <property type="evidence" value="ECO:0007669"/>
    <property type="project" value="TreeGrafter"/>
</dbReference>
<keyword evidence="25" id="KW-0966">Cell projection</keyword>
<dbReference type="CDD" id="cd11959">
    <property type="entry name" value="SH3_Cortactin"/>
    <property type="match status" value="1"/>
</dbReference>
<evidence type="ECO:0000256" key="11">
    <source>
        <dbReference type="ARBA" id="ARBA00004600"/>
    </source>
</evidence>
<keyword evidence="22" id="KW-0472">Membrane</keyword>
<evidence type="ECO:0000259" key="28">
    <source>
        <dbReference type="PROSITE" id="PS50002"/>
    </source>
</evidence>
<dbReference type="GO" id="GO:0006897">
    <property type="term" value="P:endocytosis"/>
    <property type="evidence" value="ECO:0007669"/>
    <property type="project" value="UniProtKB-KW"/>
</dbReference>
<dbReference type="GO" id="GO:0030864">
    <property type="term" value="C:cortical actin cytoskeleton"/>
    <property type="evidence" value="ECO:0007669"/>
    <property type="project" value="TreeGrafter"/>
</dbReference>
<keyword evidence="23" id="KW-0168">Coated pit</keyword>
<keyword evidence="24" id="KW-0206">Cytoskeleton</keyword>
<dbReference type="GO" id="GO:0005886">
    <property type="term" value="C:plasma membrane"/>
    <property type="evidence" value="ECO:0007669"/>
    <property type="project" value="UniProtKB-SubCell"/>
</dbReference>
<feature type="region of interest" description="Disordered" evidence="27">
    <location>
        <begin position="1"/>
        <end position="49"/>
    </location>
</feature>
<dbReference type="Ensembl" id="ENSCCRT00010011199.1">
    <property type="protein sequence ID" value="ENSCCRP00010010293.1"/>
    <property type="gene ID" value="ENSCCRG00010004365.1"/>
</dbReference>
<evidence type="ECO:0000256" key="25">
    <source>
        <dbReference type="ARBA" id="ARBA00023273"/>
    </source>
</evidence>
<feature type="region of interest" description="Disordered" evidence="27">
    <location>
        <begin position="244"/>
        <end position="316"/>
    </location>
</feature>
<evidence type="ECO:0000256" key="2">
    <source>
        <dbReference type="ARBA" id="ARBA00004236"/>
    </source>
</evidence>
<evidence type="ECO:0000256" key="24">
    <source>
        <dbReference type="ARBA" id="ARBA00023212"/>
    </source>
</evidence>
<evidence type="ECO:0000313" key="30">
    <source>
        <dbReference type="Proteomes" id="UP000694427"/>
    </source>
</evidence>
<dbReference type="PROSITE" id="PS50002">
    <property type="entry name" value="SH3"/>
    <property type="match status" value="1"/>
</dbReference>
<dbReference type="Gene3D" id="2.30.30.40">
    <property type="entry name" value="SH3 Domains"/>
    <property type="match status" value="1"/>
</dbReference>
<organism evidence="29 30">
    <name type="scientific">Cyprinus carpio</name>
    <name type="common">Common carp</name>
    <dbReference type="NCBI Taxonomy" id="7962"/>
    <lineage>
        <taxon>Eukaryota</taxon>
        <taxon>Metazoa</taxon>
        <taxon>Chordata</taxon>
        <taxon>Craniata</taxon>
        <taxon>Vertebrata</taxon>
        <taxon>Euteleostomi</taxon>
        <taxon>Actinopterygii</taxon>
        <taxon>Neopterygii</taxon>
        <taxon>Teleostei</taxon>
        <taxon>Ostariophysi</taxon>
        <taxon>Cypriniformes</taxon>
        <taxon>Cyprinidae</taxon>
        <taxon>Cyprininae</taxon>
        <taxon>Cyprinus</taxon>
    </lineage>
</organism>
<evidence type="ECO:0000256" key="8">
    <source>
        <dbReference type="ARBA" id="ARBA00004510"/>
    </source>
</evidence>
<keyword evidence="13" id="KW-1003">Cell membrane</keyword>
<evidence type="ECO:0000256" key="23">
    <source>
        <dbReference type="ARBA" id="ARBA00023176"/>
    </source>
</evidence>
<dbReference type="GO" id="GO:0030427">
    <property type="term" value="C:site of polarized growth"/>
    <property type="evidence" value="ECO:0007669"/>
    <property type="project" value="TreeGrafter"/>
</dbReference>
<dbReference type="GO" id="GO:0001726">
    <property type="term" value="C:ruffle"/>
    <property type="evidence" value="ECO:0007669"/>
    <property type="project" value="UniProtKB-SubCell"/>
</dbReference>
<evidence type="ECO:0000256" key="10">
    <source>
        <dbReference type="ARBA" id="ARBA00004552"/>
    </source>
</evidence>
<accession>A0A8C1GLN5</accession>
<dbReference type="GO" id="GO:0030027">
    <property type="term" value="C:lamellipodium"/>
    <property type="evidence" value="ECO:0007669"/>
    <property type="project" value="UniProtKB-SubCell"/>
</dbReference>
<evidence type="ECO:0000256" key="12">
    <source>
        <dbReference type="ARBA" id="ARBA00022443"/>
    </source>
</evidence>
<dbReference type="GO" id="GO:0043197">
    <property type="term" value="C:dendritic spine"/>
    <property type="evidence" value="ECO:0007669"/>
    <property type="project" value="UniProtKB-SubCell"/>
</dbReference>
<dbReference type="GO" id="GO:0002102">
    <property type="term" value="C:podosome"/>
    <property type="evidence" value="ECO:0007669"/>
    <property type="project" value="UniProtKB-SubCell"/>
</dbReference>
<evidence type="ECO:0000256" key="3">
    <source>
        <dbReference type="ARBA" id="ARBA00004240"/>
    </source>
</evidence>
<dbReference type="AlphaFoldDB" id="A0A8C1GLN5"/>
<keyword evidence="30" id="KW-1185">Reference proteome</keyword>
<dbReference type="FunFam" id="2.30.30.40:FF:000087">
    <property type="entry name" value="Src substrate cortactin"/>
    <property type="match status" value="1"/>
</dbReference>
<dbReference type="Proteomes" id="UP000694427">
    <property type="component" value="Unplaced"/>
</dbReference>
<keyword evidence="19" id="KW-0965">Cell junction</keyword>
<dbReference type="InterPro" id="IPR036028">
    <property type="entry name" value="SH3-like_dom_sf"/>
</dbReference>
<evidence type="ECO:0000256" key="26">
    <source>
        <dbReference type="PROSITE-ProRule" id="PRU00192"/>
    </source>
</evidence>
<name>A0A8C1GLN5_CYPCA</name>
<evidence type="ECO:0000256" key="16">
    <source>
        <dbReference type="ARBA" id="ARBA00022583"/>
    </source>
</evidence>
<dbReference type="GO" id="GO:0005905">
    <property type="term" value="C:clathrin-coated pit"/>
    <property type="evidence" value="ECO:0007669"/>
    <property type="project" value="UniProtKB-SubCell"/>
</dbReference>
<feature type="compositionally biased region" description="Basic and acidic residues" evidence="27">
    <location>
        <begin position="274"/>
        <end position="316"/>
    </location>
</feature>
<comment type="subcellular location">
    <subcellularLocation>
        <location evidence="5">Cell junction</location>
        <location evidence="5">Focal adhesion</location>
    </subcellularLocation>
    <subcellularLocation>
        <location evidence="2">Cell membrane</location>
    </subcellularLocation>
    <subcellularLocation>
        <location evidence="6">Cell projection</location>
        <location evidence="6">Dendrite</location>
    </subcellularLocation>
    <subcellularLocation>
        <location evidence="10">Cell projection</location>
        <location evidence="10">Dendritic spine</location>
    </subcellularLocation>
    <subcellularLocation>
        <location evidence="8">Cell projection</location>
        <location evidence="8">Lamellipodium</location>
    </subcellularLocation>
    <subcellularLocation>
        <location evidence="1">Cell projection</location>
        <location evidence="1">Podosome</location>
    </subcellularLocation>
    <subcellularLocation>
        <location evidence="7">Cell projection</location>
        <location evidence="7">Ruffle</location>
    </subcellularLocation>
    <subcellularLocation>
        <location evidence="9">Cytoplasm</location>
        <location evidence="9">Cell cortex</location>
    </subcellularLocation>
    <subcellularLocation>
        <location evidence="4">Cytoplasm</location>
        <location evidence="4">Cytoskeleton</location>
    </subcellularLocation>
    <subcellularLocation>
        <location evidence="3">Endoplasmic reticulum</location>
    </subcellularLocation>
    <subcellularLocation>
        <location evidence="11">Membrane</location>
        <location evidence="11">Clathrin-coated pit</location>
    </subcellularLocation>
</comment>
<evidence type="ECO:0000256" key="15">
    <source>
        <dbReference type="ARBA" id="ARBA00022553"/>
    </source>
</evidence>
<keyword evidence="21" id="KW-0175">Coiled coil</keyword>
<reference evidence="29" key="1">
    <citation type="submission" date="2025-08" db="UniProtKB">
        <authorList>
            <consortium name="Ensembl"/>
        </authorList>
    </citation>
    <scope>IDENTIFICATION</scope>
</reference>
<dbReference type="SUPFAM" id="SSF50044">
    <property type="entry name" value="SH3-domain"/>
    <property type="match status" value="1"/>
</dbReference>
<keyword evidence="17" id="KW-0677">Repeat</keyword>
<dbReference type="Pfam" id="PF00018">
    <property type="entry name" value="SH3_1"/>
    <property type="match status" value="1"/>
</dbReference>
<keyword evidence="16" id="KW-0254">Endocytosis</keyword>
<evidence type="ECO:0000256" key="18">
    <source>
        <dbReference type="ARBA" id="ARBA00022824"/>
    </source>
</evidence>
<dbReference type="InterPro" id="IPR001452">
    <property type="entry name" value="SH3_domain"/>
</dbReference>
<evidence type="ECO:0000313" key="29">
    <source>
        <dbReference type="Ensembl" id="ENSCCRP00010010293.1"/>
    </source>
</evidence>
<evidence type="ECO:0000256" key="27">
    <source>
        <dbReference type="SAM" id="MobiDB-lite"/>
    </source>
</evidence>
<protein>
    <submittedName>
        <fullName evidence="29">Cortactin</fullName>
    </submittedName>
</protein>
<sequence>MWKAAAGQSVSVDVDDGGDDWETDPDFENDVSEKEQRWGAKTVAGSGHQEHINIHKLRERVSSEHSELKQKELEHMPRASHGYGGKFGLQQDRMDKARGLALMIHFSVADHHYTTGFGGRYGVQADRVDRSAVGFDYQGKTEKHESQKDYTKGFGGKFGVETDKVDKSAVGFEYQGKTEKHESQKDYVKGFGGKFGVQTDRQDKSAVGWDHQEKLQLHESQKDYAKGFGGKYGVQKDRMDKSAGTFEEVEKPSAAYQKTRPVEAAGSGAGSIKARFESIAKQNEEEDRKRAEEERARRQAKEKQEQEEEEVRRKQEEVRRKQEEVRICHSTHVCLFAKKQHDITRLLFVQVCVLSSSVTCVCVCVCVCVSGAQSYESGEDLGVTAVALYDYQAAGDDEISFDPDDIITNIEMIDEGWWRGVCRGAYGLFPANYVEVRQ</sequence>
<evidence type="ECO:0000256" key="7">
    <source>
        <dbReference type="ARBA" id="ARBA00004466"/>
    </source>
</evidence>
<dbReference type="GO" id="GO:0005925">
    <property type="term" value="C:focal adhesion"/>
    <property type="evidence" value="ECO:0007669"/>
    <property type="project" value="UniProtKB-SubCell"/>
</dbReference>
<proteinExistence type="predicted"/>
<keyword evidence="14" id="KW-0963">Cytoplasm</keyword>
<dbReference type="PROSITE" id="PS51090">
    <property type="entry name" value="CORTACTIN"/>
    <property type="match status" value="5"/>
</dbReference>
<evidence type="ECO:0000256" key="4">
    <source>
        <dbReference type="ARBA" id="ARBA00004245"/>
    </source>
</evidence>
<evidence type="ECO:0000256" key="20">
    <source>
        <dbReference type="ARBA" id="ARBA00023018"/>
    </source>
</evidence>
<dbReference type="Pfam" id="PF02218">
    <property type="entry name" value="HS1_rep"/>
    <property type="match status" value="4"/>
</dbReference>
<feature type="domain" description="SH3" evidence="28">
    <location>
        <begin position="380"/>
        <end position="438"/>
    </location>
</feature>
<dbReference type="PANTHER" id="PTHR10829">
    <property type="entry name" value="CORTACTIN AND DREBRIN"/>
    <property type="match status" value="1"/>
</dbReference>
<dbReference type="GO" id="GO:0005884">
    <property type="term" value="C:actin filament"/>
    <property type="evidence" value="ECO:0007669"/>
    <property type="project" value="TreeGrafter"/>
</dbReference>
<evidence type="ECO:0000256" key="14">
    <source>
        <dbReference type="ARBA" id="ARBA00022490"/>
    </source>
</evidence>
<dbReference type="InterPro" id="IPR035716">
    <property type="entry name" value="Cortactin_SH3"/>
</dbReference>
<evidence type="ECO:0000256" key="6">
    <source>
        <dbReference type="ARBA" id="ARBA00004279"/>
    </source>
</evidence>
<dbReference type="GO" id="GO:0051015">
    <property type="term" value="F:actin filament binding"/>
    <property type="evidence" value="ECO:0007669"/>
    <property type="project" value="TreeGrafter"/>
</dbReference>
<dbReference type="SMART" id="SM00326">
    <property type="entry name" value="SH3"/>
    <property type="match status" value="1"/>
</dbReference>
<dbReference type="PRINTS" id="PR00499">
    <property type="entry name" value="P67PHOX"/>
</dbReference>
<evidence type="ECO:0000256" key="5">
    <source>
        <dbReference type="ARBA" id="ARBA00004246"/>
    </source>
</evidence>
<evidence type="ECO:0000256" key="19">
    <source>
        <dbReference type="ARBA" id="ARBA00022949"/>
    </source>
</evidence>
<keyword evidence="12 26" id="KW-0728">SH3 domain</keyword>
<evidence type="ECO:0000256" key="1">
    <source>
        <dbReference type="ARBA" id="ARBA00004188"/>
    </source>
</evidence>
<dbReference type="GO" id="GO:0005783">
    <property type="term" value="C:endoplasmic reticulum"/>
    <property type="evidence" value="ECO:0007669"/>
    <property type="project" value="UniProtKB-SubCell"/>
</dbReference>
<reference evidence="29" key="2">
    <citation type="submission" date="2025-09" db="UniProtKB">
        <authorList>
            <consortium name="Ensembl"/>
        </authorList>
    </citation>
    <scope>IDENTIFICATION</scope>
</reference>
<keyword evidence="20" id="KW-0770">Synapse</keyword>
<evidence type="ECO:0000256" key="9">
    <source>
        <dbReference type="ARBA" id="ARBA00004544"/>
    </source>
</evidence>
<feature type="compositionally biased region" description="Acidic residues" evidence="27">
    <location>
        <begin position="13"/>
        <end position="30"/>
    </location>
</feature>
<evidence type="ECO:0000256" key="21">
    <source>
        <dbReference type="ARBA" id="ARBA00023054"/>
    </source>
</evidence>
<evidence type="ECO:0000256" key="13">
    <source>
        <dbReference type="ARBA" id="ARBA00022475"/>
    </source>
</evidence>